<keyword evidence="4" id="KW-1185">Reference proteome</keyword>
<evidence type="ECO:0000256" key="1">
    <source>
        <dbReference type="SAM" id="MobiDB-lite"/>
    </source>
</evidence>
<evidence type="ECO:0000313" key="4">
    <source>
        <dbReference type="Proteomes" id="UP001648503"/>
    </source>
</evidence>
<feature type="region of interest" description="Disordered" evidence="1">
    <location>
        <begin position="41"/>
        <end position="97"/>
    </location>
</feature>
<dbReference type="Proteomes" id="UP001648503">
    <property type="component" value="Unassembled WGS sequence"/>
</dbReference>
<comment type="caution">
    <text evidence="3">The sequence shown here is derived from an EMBL/GenBank/DDBJ whole genome shotgun (WGS) entry which is preliminary data.</text>
</comment>
<reference evidence="3 4" key="1">
    <citation type="submission" date="2021-02" db="EMBL/GenBank/DDBJ databases">
        <title>Variation within the Batrachochytrium salamandrivorans European outbreak.</title>
        <authorList>
            <person name="Kelly M."/>
            <person name="Pasmans F."/>
            <person name="Shea T.P."/>
            <person name="Munoz J.F."/>
            <person name="Carranza S."/>
            <person name="Cuomo C.A."/>
            <person name="Martel A."/>
        </authorList>
    </citation>
    <scope>NUCLEOTIDE SEQUENCE [LARGE SCALE GENOMIC DNA]</scope>
    <source>
        <strain evidence="3 4">AMFP18/2</strain>
    </source>
</reference>
<feature type="signal peptide" evidence="2">
    <location>
        <begin position="1"/>
        <end position="18"/>
    </location>
</feature>
<evidence type="ECO:0000256" key="2">
    <source>
        <dbReference type="SAM" id="SignalP"/>
    </source>
</evidence>
<name>A0ABQ8FCG4_9FUNG</name>
<feature type="compositionally biased region" description="Basic residues" evidence="1">
    <location>
        <begin position="67"/>
        <end position="77"/>
    </location>
</feature>
<evidence type="ECO:0000313" key="3">
    <source>
        <dbReference type="EMBL" id="KAH6595853.1"/>
    </source>
</evidence>
<feature type="chain" id="PRO_5046731736" evidence="2">
    <location>
        <begin position="19"/>
        <end position="352"/>
    </location>
</feature>
<organism evidence="3 4">
    <name type="scientific">Batrachochytrium salamandrivorans</name>
    <dbReference type="NCBI Taxonomy" id="1357716"/>
    <lineage>
        <taxon>Eukaryota</taxon>
        <taxon>Fungi</taxon>
        <taxon>Fungi incertae sedis</taxon>
        <taxon>Chytridiomycota</taxon>
        <taxon>Chytridiomycota incertae sedis</taxon>
        <taxon>Chytridiomycetes</taxon>
        <taxon>Rhizophydiales</taxon>
        <taxon>Rhizophydiales incertae sedis</taxon>
        <taxon>Batrachochytrium</taxon>
    </lineage>
</organism>
<accession>A0ABQ8FCG4</accession>
<protein>
    <submittedName>
        <fullName evidence="3">Uncharacterized protein</fullName>
    </submittedName>
</protein>
<gene>
    <name evidence="3" type="ORF">BASA50_005580</name>
</gene>
<keyword evidence="2" id="KW-0732">Signal</keyword>
<proteinExistence type="predicted"/>
<sequence>MRLSTGIILSVLSTNVFAIERPNGAHPSSLLARRAVVADADGPSLQKRTNGKEEEEQVRPKVSLLSSRRRKHAHTKVLPKNDPNSNSNLDTGEGSTDSVAYVPNQDGGATGGNKDVHTSLVPNQERPSFADAFRESSSQVFDRIRQGLSRTKHELELFFSGKHQISAVSKAVKFHFGGEKGDEIGNEIHALFLLALETSQSYQTLYKDPVNSPFSLNVLSSTSNESKKRYKDLQDDVQQSIESHILSINTAIGYIRKNPNRVIAWLERLMETVNDFYRFILNAKSEYLSLLKDLKIPAGEHIKELDRHIDAAQAYRHMLFDYFTNIEKGIEDYRENPKTKGLVKVSIIKYKI</sequence>
<dbReference type="EMBL" id="JAFCIX010000271">
    <property type="protein sequence ID" value="KAH6595853.1"/>
    <property type="molecule type" value="Genomic_DNA"/>
</dbReference>
<feature type="compositionally biased region" description="Polar residues" evidence="1">
    <location>
        <begin position="82"/>
        <end position="97"/>
    </location>
</feature>